<dbReference type="NCBIfam" id="TIGR01777">
    <property type="entry name" value="yfcH"/>
    <property type="match status" value="1"/>
</dbReference>
<dbReference type="InterPro" id="IPR001509">
    <property type="entry name" value="Epimerase_deHydtase"/>
</dbReference>
<evidence type="ECO:0000256" key="1">
    <source>
        <dbReference type="ARBA" id="ARBA00009353"/>
    </source>
</evidence>
<dbReference type="InterPro" id="IPR013549">
    <property type="entry name" value="DUF1731"/>
</dbReference>
<dbReference type="Proteomes" id="UP001185012">
    <property type="component" value="Unassembled WGS sequence"/>
</dbReference>
<protein>
    <submittedName>
        <fullName evidence="4">Uncharacterized protein (TIGR01777 family)</fullName>
    </submittedName>
</protein>
<dbReference type="RefSeq" id="WP_309865667.1">
    <property type="nucleotide sequence ID" value="NZ_JAVDQG010000004.1"/>
</dbReference>
<dbReference type="EMBL" id="JAVDQG010000004">
    <property type="protein sequence ID" value="MDR6226148.1"/>
    <property type="molecule type" value="Genomic_DNA"/>
</dbReference>
<feature type="domain" description="NAD-dependent epimerase/dehydratase" evidence="2">
    <location>
        <begin position="3"/>
        <end position="215"/>
    </location>
</feature>
<feature type="domain" description="DUF1731" evidence="3">
    <location>
        <begin position="251"/>
        <end position="298"/>
    </location>
</feature>
<dbReference type="InterPro" id="IPR010099">
    <property type="entry name" value="SDR39U1"/>
</dbReference>
<comment type="similarity">
    <text evidence="1">Belongs to the NAD(P)-dependent epimerase/dehydratase family. SDR39U1 subfamily.</text>
</comment>
<dbReference type="PANTHER" id="PTHR11092">
    <property type="entry name" value="SUGAR NUCLEOTIDE EPIMERASE RELATED"/>
    <property type="match status" value="1"/>
</dbReference>
<dbReference type="PANTHER" id="PTHR11092:SF0">
    <property type="entry name" value="EPIMERASE FAMILY PROTEIN SDR39U1"/>
    <property type="match status" value="1"/>
</dbReference>
<dbReference type="InterPro" id="IPR036291">
    <property type="entry name" value="NAD(P)-bd_dom_sf"/>
</dbReference>
<evidence type="ECO:0000313" key="5">
    <source>
        <dbReference type="Proteomes" id="UP001185012"/>
    </source>
</evidence>
<evidence type="ECO:0000259" key="2">
    <source>
        <dbReference type="Pfam" id="PF01370"/>
    </source>
</evidence>
<dbReference type="SUPFAM" id="SSF51735">
    <property type="entry name" value="NAD(P)-binding Rossmann-fold domains"/>
    <property type="match status" value="1"/>
</dbReference>
<accession>A0ABU1IN37</accession>
<reference evidence="4 5" key="1">
    <citation type="submission" date="2023-07" db="EMBL/GenBank/DDBJ databases">
        <title>Genomic Encyclopedia of Type Strains, Phase IV (KMG-IV): sequencing the most valuable type-strain genomes for metagenomic binning, comparative biology and taxonomic classification.</title>
        <authorList>
            <person name="Goeker M."/>
        </authorList>
    </citation>
    <scope>NUCLEOTIDE SEQUENCE [LARGE SCALE GENOMIC DNA]</scope>
    <source>
        <strain evidence="4 5">DSM 45903</strain>
    </source>
</reference>
<dbReference type="Gene3D" id="3.40.50.720">
    <property type="entry name" value="NAD(P)-binding Rossmann-like Domain"/>
    <property type="match status" value="1"/>
</dbReference>
<comment type="caution">
    <text evidence="4">The sequence shown here is derived from an EMBL/GenBank/DDBJ whole genome shotgun (WGS) entry which is preliminary data.</text>
</comment>
<organism evidence="4 5">
    <name type="scientific">Desmospora profundinema</name>
    <dbReference type="NCBI Taxonomy" id="1571184"/>
    <lineage>
        <taxon>Bacteria</taxon>
        <taxon>Bacillati</taxon>
        <taxon>Bacillota</taxon>
        <taxon>Bacilli</taxon>
        <taxon>Bacillales</taxon>
        <taxon>Thermoactinomycetaceae</taxon>
        <taxon>Desmospora</taxon>
    </lineage>
</organism>
<evidence type="ECO:0000313" key="4">
    <source>
        <dbReference type="EMBL" id="MDR6226148.1"/>
    </source>
</evidence>
<proteinExistence type="inferred from homology"/>
<sequence length="301" mass="32668">MRIAITGSSGLIGTALMRHLEARGDDVTRVIRRSTDQVEAKGVRWDPERGEVEAAGLEGQDALIHLAGENISAGRWTPRQKERILQSRTRGTALLADTLAALEQPPKVWLSASAIGYYGYRDPMEKVDESTSKGSGFLADVAKEWEHSTQAAQRAGIRVVHLRFGVVLSPQGGALAAMLPLFKGGLGGRIGTGKQMMSWVSLADVPPILMHVLEQEHLSGPVNVVSPHPVSNGEFTRVLGRVVKRPTMIPLPGFAARLILGEMADELLLQGCRVLPGKLEETGYRFRHPELEPALRSLLDG</sequence>
<keyword evidence="5" id="KW-1185">Reference proteome</keyword>
<gene>
    <name evidence="4" type="ORF">JOE21_002154</name>
</gene>
<name>A0ABU1IN37_9BACL</name>
<dbReference type="Pfam" id="PF08338">
    <property type="entry name" value="DUF1731"/>
    <property type="match status" value="1"/>
</dbReference>
<dbReference type="Pfam" id="PF01370">
    <property type="entry name" value="Epimerase"/>
    <property type="match status" value="1"/>
</dbReference>
<evidence type="ECO:0000259" key="3">
    <source>
        <dbReference type="Pfam" id="PF08338"/>
    </source>
</evidence>